<keyword evidence="2" id="KW-1185">Reference proteome</keyword>
<comment type="caution">
    <text evidence="1">The sequence shown here is derived from an EMBL/GenBank/DDBJ whole genome shotgun (WGS) entry which is preliminary data.</text>
</comment>
<gene>
    <name evidence="1" type="ORF">ABS311_17895</name>
</gene>
<name>A0ABV1RLZ0_9ALTE</name>
<proteinExistence type="predicted"/>
<evidence type="ECO:0000313" key="2">
    <source>
        <dbReference type="Proteomes" id="UP001467690"/>
    </source>
</evidence>
<dbReference type="Proteomes" id="UP001467690">
    <property type="component" value="Unassembled WGS sequence"/>
</dbReference>
<sequence length="149" mass="17331">MENWGFLYAVFIDNTALNQFCWYIDNETRPAFAEEVPDGEHKLFELIEPLEIPESKQQPHKNAVLYSFEMMDEVEDDYAALLKIATMLGAKTVISHWFSEYETDELQVYHQGKQKRYTSENQPFIKDAALSELNDLEIIASVMDKLNSL</sequence>
<accession>A0ABV1RLZ0</accession>
<protein>
    <submittedName>
        <fullName evidence="1">Uncharacterized protein</fullName>
    </submittedName>
</protein>
<evidence type="ECO:0000313" key="1">
    <source>
        <dbReference type="EMBL" id="MER2493752.1"/>
    </source>
</evidence>
<organism evidence="1 2">
    <name type="scientific">Catenovulum sediminis</name>
    <dbReference type="NCBI Taxonomy" id="1740262"/>
    <lineage>
        <taxon>Bacteria</taxon>
        <taxon>Pseudomonadati</taxon>
        <taxon>Pseudomonadota</taxon>
        <taxon>Gammaproteobacteria</taxon>
        <taxon>Alteromonadales</taxon>
        <taxon>Alteromonadaceae</taxon>
        <taxon>Catenovulum</taxon>
    </lineage>
</organism>
<reference evidence="1 2" key="1">
    <citation type="submission" date="2024-06" db="EMBL/GenBank/DDBJ databases">
        <authorList>
            <person name="Chen R.Y."/>
        </authorList>
    </citation>
    <scope>NUCLEOTIDE SEQUENCE [LARGE SCALE GENOMIC DNA]</scope>
    <source>
        <strain evidence="1 2">D2</strain>
    </source>
</reference>
<dbReference type="EMBL" id="JBELOE010000266">
    <property type="protein sequence ID" value="MER2493752.1"/>
    <property type="molecule type" value="Genomic_DNA"/>
</dbReference>
<dbReference type="RefSeq" id="WP_143873570.1">
    <property type="nucleotide sequence ID" value="NZ_CP041661.1"/>
</dbReference>